<feature type="binding site" evidence="9">
    <location>
        <position position="289"/>
    </location>
    <ligand>
        <name>K(+)</name>
        <dbReference type="ChEBI" id="CHEBI:29103"/>
    </ligand>
</feature>
<feature type="binding site" evidence="9">
    <location>
        <begin position="13"/>
        <end position="15"/>
    </location>
    <ligand>
        <name>substrate</name>
    </ligand>
</feature>
<evidence type="ECO:0000256" key="8">
    <source>
        <dbReference type="ARBA" id="ARBA00023277"/>
    </source>
</evidence>
<comment type="subcellular location">
    <subcellularLocation>
        <location evidence="9">Cytoplasm</location>
    </subcellularLocation>
</comment>
<keyword evidence="8 9" id="KW-0119">Carbohydrate metabolism</keyword>
<name>A0ABP6XV26_9PSEU</name>
<proteinExistence type="inferred from homology"/>
<comment type="caution">
    <text evidence="9">Lacks conserved residue(s) required for the propagation of feature annotation.</text>
</comment>
<comment type="cofactor">
    <cofactor evidence="9">
        <name>Mg(2+)</name>
        <dbReference type="ChEBI" id="CHEBI:18420"/>
    </cofactor>
    <text evidence="9">Requires a divalent cation, most likely magnesium in vivo, as an electrophilic catalyst to aid phosphoryl group transfer. It is the chelate of the metal and the nucleotide that is the actual substrate.</text>
</comment>
<evidence type="ECO:0000256" key="7">
    <source>
        <dbReference type="ARBA" id="ARBA00022958"/>
    </source>
</evidence>
<feature type="domain" description="Carbohydrate kinase PfkB" evidence="10">
    <location>
        <begin position="6"/>
        <end position="296"/>
    </location>
</feature>
<sequence>MSTGRIAGIGSVNLDHYLRVPAIPQPGETVLAGSVHTSVGGKSFNQAAAARLLGGDVEFVAMVGADGPARAVKDDLRDLGIASDRVLVCQDEPTGSAFISVDDAGENAIVVVQGANARLTATDEVDAAVAEAEVVLLALEISAETVAACARRAAANGAKVVLNLSPYRPVTEDLLRDCFVVIVNHHELTRLLSGTATPDLTGSWAETAATLRRRGIRRAIVTLGSRGSVLFESGEYTRISAVPVRAVDTTGSGDAFAGAIGYGLSIGLDLAEAAGLASEVGAFAATGPGARRSYPTMQQLTAWRTSVGFGRPNCRPGRHTDRTAGCR</sequence>
<comment type="pathway">
    <text evidence="9">Carbohydrate metabolism; D-ribose degradation; D-ribose 5-phosphate from beta-D-ribopyranose: step 2/2.</text>
</comment>
<feature type="binding site" evidence="9">
    <location>
        <position position="184"/>
    </location>
    <ligand>
        <name>ATP</name>
        <dbReference type="ChEBI" id="CHEBI:30616"/>
    </ligand>
</feature>
<keyword evidence="2 9" id="KW-0479">Metal-binding</keyword>
<evidence type="ECO:0000313" key="11">
    <source>
        <dbReference type="EMBL" id="GAA3572656.1"/>
    </source>
</evidence>
<dbReference type="Gene3D" id="3.40.1190.20">
    <property type="match status" value="1"/>
</dbReference>
<keyword evidence="5 9" id="KW-0067">ATP-binding</keyword>
<dbReference type="InterPro" id="IPR011877">
    <property type="entry name" value="Ribokinase"/>
</dbReference>
<organism evidence="11 12">
    <name type="scientific">Amycolatopsis ultiminotia</name>
    <dbReference type="NCBI Taxonomy" id="543629"/>
    <lineage>
        <taxon>Bacteria</taxon>
        <taxon>Bacillati</taxon>
        <taxon>Actinomycetota</taxon>
        <taxon>Actinomycetes</taxon>
        <taxon>Pseudonocardiales</taxon>
        <taxon>Pseudonocardiaceae</taxon>
        <taxon>Amycolatopsis</taxon>
    </lineage>
</organism>
<evidence type="ECO:0000259" key="10">
    <source>
        <dbReference type="Pfam" id="PF00294"/>
    </source>
</evidence>
<evidence type="ECO:0000256" key="4">
    <source>
        <dbReference type="ARBA" id="ARBA00022777"/>
    </source>
</evidence>
<keyword evidence="6 9" id="KW-0460">Magnesium</keyword>
<keyword evidence="1 9" id="KW-0808">Transferase</keyword>
<gene>
    <name evidence="9 11" type="primary">rbsK</name>
    <name evidence="11" type="ORF">GCM10022222_66070</name>
</gene>
<keyword evidence="7 9" id="KW-0630">Potassium</keyword>
<dbReference type="InterPro" id="IPR011611">
    <property type="entry name" value="PfkB_dom"/>
</dbReference>
<feature type="binding site" evidence="9">
    <location>
        <position position="287"/>
    </location>
    <ligand>
        <name>K(+)</name>
        <dbReference type="ChEBI" id="CHEBI:29103"/>
    </ligand>
</feature>
<comment type="subunit">
    <text evidence="9">Homodimer.</text>
</comment>
<dbReference type="InterPro" id="IPR002139">
    <property type="entry name" value="Ribo/fructo_kinase"/>
</dbReference>
<evidence type="ECO:0000256" key="2">
    <source>
        <dbReference type="ARBA" id="ARBA00022723"/>
    </source>
</evidence>
<comment type="function">
    <text evidence="9">Catalyzes the phosphorylation of ribose at O-5 in a reaction requiring ATP and magnesium. The resulting D-ribose-5-phosphate can then be used either for sythesis of nucleotides, histidine, and tryptophan, or as a component of the pentose phosphate pathway.</text>
</comment>
<feature type="active site" description="Proton acceptor" evidence="9">
    <location>
        <position position="254"/>
    </location>
</feature>
<feature type="binding site" evidence="9">
    <location>
        <position position="248"/>
    </location>
    <ligand>
        <name>K(+)</name>
        <dbReference type="ChEBI" id="CHEBI:29103"/>
    </ligand>
</feature>
<dbReference type="RefSeq" id="WP_344866948.1">
    <property type="nucleotide sequence ID" value="NZ_BAAAZN010000018.1"/>
</dbReference>
<dbReference type="Proteomes" id="UP001500689">
    <property type="component" value="Unassembled WGS sequence"/>
</dbReference>
<keyword evidence="4 9" id="KW-0418">Kinase</keyword>
<feature type="binding site" evidence="9">
    <location>
        <position position="293"/>
    </location>
    <ligand>
        <name>K(+)</name>
        <dbReference type="ChEBI" id="CHEBI:29103"/>
    </ligand>
</feature>
<feature type="binding site" evidence="9">
    <location>
        <position position="254"/>
    </location>
    <ligand>
        <name>substrate</name>
    </ligand>
</feature>
<dbReference type="EC" id="2.7.1.15" evidence="9"/>
<comment type="catalytic activity">
    <reaction evidence="9">
        <text>D-ribose + ATP = D-ribose 5-phosphate + ADP + H(+)</text>
        <dbReference type="Rhea" id="RHEA:13697"/>
        <dbReference type="ChEBI" id="CHEBI:15378"/>
        <dbReference type="ChEBI" id="CHEBI:30616"/>
        <dbReference type="ChEBI" id="CHEBI:47013"/>
        <dbReference type="ChEBI" id="CHEBI:78346"/>
        <dbReference type="ChEBI" id="CHEBI:456216"/>
        <dbReference type="EC" id="2.7.1.15"/>
    </reaction>
</comment>
<feature type="binding site" evidence="9">
    <location>
        <begin position="253"/>
        <end position="254"/>
    </location>
    <ligand>
        <name>ATP</name>
        <dbReference type="ChEBI" id="CHEBI:30616"/>
    </ligand>
</feature>
<reference evidence="12" key="1">
    <citation type="journal article" date="2019" name="Int. J. Syst. Evol. Microbiol.">
        <title>The Global Catalogue of Microorganisms (GCM) 10K type strain sequencing project: providing services to taxonomists for standard genome sequencing and annotation.</title>
        <authorList>
            <consortium name="The Broad Institute Genomics Platform"/>
            <consortium name="The Broad Institute Genome Sequencing Center for Infectious Disease"/>
            <person name="Wu L."/>
            <person name="Ma J."/>
        </authorList>
    </citation>
    <scope>NUCLEOTIDE SEQUENCE [LARGE SCALE GENOMIC DNA]</scope>
    <source>
        <strain evidence="12">JCM 16898</strain>
    </source>
</reference>
<dbReference type="PRINTS" id="PR00990">
    <property type="entry name" value="RIBOKINASE"/>
</dbReference>
<dbReference type="InterPro" id="IPR029056">
    <property type="entry name" value="Ribokinase-like"/>
</dbReference>
<evidence type="ECO:0000256" key="5">
    <source>
        <dbReference type="ARBA" id="ARBA00022840"/>
    </source>
</evidence>
<feature type="binding site" evidence="9">
    <location>
        <position position="284"/>
    </location>
    <ligand>
        <name>K(+)</name>
        <dbReference type="ChEBI" id="CHEBI:29103"/>
    </ligand>
</feature>
<protein>
    <recommendedName>
        <fullName evidence="9">Ribokinase</fullName>
        <shortName evidence="9">RK</shortName>
        <ecNumber evidence="9">2.7.1.15</ecNumber>
    </recommendedName>
</protein>
<keyword evidence="3 9" id="KW-0547">Nucleotide-binding</keyword>
<feature type="binding site" evidence="9">
    <location>
        <position position="140"/>
    </location>
    <ligand>
        <name>substrate</name>
    </ligand>
</feature>
<dbReference type="HAMAP" id="MF_01987">
    <property type="entry name" value="Ribokinase"/>
    <property type="match status" value="1"/>
</dbReference>
<comment type="similarity">
    <text evidence="9">Belongs to the carbohydrate kinase PfkB family. Ribokinase subfamily.</text>
</comment>
<evidence type="ECO:0000256" key="9">
    <source>
        <dbReference type="HAMAP-Rule" id="MF_01987"/>
    </source>
</evidence>
<dbReference type="PANTHER" id="PTHR10584:SF166">
    <property type="entry name" value="RIBOKINASE"/>
    <property type="match status" value="1"/>
</dbReference>
<evidence type="ECO:0000256" key="6">
    <source>
        <dbReference type="ARBA" id="ARBA00022842"/>
    </source>
</evidence>
<evidence type="ECO:0000256" key="3">
    <source>
        <dbReference type="ARBA" id="ARBA00022741"/>
    </source>
</evidence>
<dbReference type="EMBL" id="BAAAZN010000018">
    <property type="protein sequence ID" value="GAA3572656.1"/>
    <property type="molecule type" value="Genomic_DNA"/>
</dbReference>
<dbReference type="PANTHER" id="PTHR10584">
    <property type="entry name" value="SUGAR KINASE"/>
    <property type="match status" value="1"/>
</dbReference>
<evidence type="ECO:0000313" key="12">
    <source>
        <dbReference type="Proteomes" id="UP001500689"/>
    </source>
</evidence>
<dbReference type="SUPFAM" id="SSF53613">
    <property type="entry name" value="Ribokinase-like"/>
    <property type="match status" value="1"/>
</dbReference>
<dbReference type="Pfam" id="PF00294">
    <property type="entry name" value="PfkB"/>
    <property type="match status" value="1"/>
</dbReference>
<dbReference type="CDD" id="cd01174">
    <property type="entry name" value="ribokinase"/>
    <property type="match status" value="1"/>
</dbReference>
<feature type="binding site" evidence="9">
    <location>
        <begin position="222"/>
        <end position="227"/>
    </location>
    <ligand>
        <name>ATP</name>
        <dbReference type="ChEBI" id="CHEBI:30616"/>
    </ligand>
</feature>
<keyword evidence="9" id="KW-0963">Cytoplasm</keyword>
<comment type="activity regulation">
    <text evidence="9">Activated by a monovalent cation that binds near, but not in, the active site. The most likely occupant of the site in vivo is potassium. Ion binding induces a conformational change that may alter substrate affinity.</text>
</comment>
<feature type="binding site" evidence="9">
    <location>
        <begin position="41"/>
        <end position="45"/>
    </location>
    <ligand>
        <name>substrate</name>
    </ligand>
</feature>
<comment type="caution">
    <text evidence="11">The sequence shown here is derived from an EMBL/GenBank/DDBJ whole genome shotgun (WGS) entry which is preliminary data.</text>
</comment>
<feature type="binding site" evidence="9">
    <location>
        <position position="250"/>
    </location>
    <ligand>
        <name>K(+)</name>
        <dbReference type="ChEBI" id="CHEBI:29103"/>
    </ligand>
</feature>
<evidence type="ECO:0000256" key="1">
    <source>
        <dbReference type="ARBA" id="ARBA00022679"/>
    </source>
</evidence>
<keyword evidence="12" id="KW-1185">Reference proteome</keyword>
<accession>A0ABP6XV26</accession>